<reference evidence="5" key="1">
    <citation type="journal article" date="2020" name="Stud. Mycol.">
        <title>101 Dothideomycetes genomes: a test case for predicting lifestyles and emergence of pathogens.</title>
        <authorList>
            <person name="Haridas S."/>
            <person name="Albert R."/>
            <person name="Binder M."/>
            <person name="Bloem J."/>
            <person name="Labutti K."/>
            <person name="Salamov A."/>
            <person name="Andreopoulos B."/>
            <person name="Baker S."/>
            <person name="Barry K."/>
            <person name="Bills G."/>
            <person name="Bluhm B."/>
            <person name="Cannon C."/>
            <person name="Castanera R."/>
            <person name="Culley D."/>
            <person name="Daum C."/>
            <person name="Ezra D."/>
            <person name="Gonzalez J."/>
            <person name="Henrissat B."/>
            <person name="Kuo A."/>
            <person name="Liang C."/>
            <person name="Lipzen A."/>
            <person name="Lutzoni F."/>
            <person name="Magnuson J."/>
            <person name="Mondo S."/>
            <person name="Nolan M."/>
            <person name="Ohm R."/>
            <person name="Pangilinan J."/>
            <person name="Park H.-J."/>
            <person name="Ramirez L."/>
            <person name="Alfaro M."/>
            <person name="Sun H."/>
            <person name="Tritt A."/>
            <person name="Yoshinaga Y."/>
            <person name="Zwiers L.-H."/>
            <person name="Turgeon B."/>
            <person name="Goodwin S."/>
            <person name="Spatafora J."/>
            <person name="Crous P."/>
            <person name="Grigoriev I."/>
        </authorList>
    </citation>
    <scope>NUCLEOTIDE SEQUENCE</scope>
    <source>
        <strain evidence="5">CBS 279.74</strain>
    </source>
</reference>
<name>A0A6G1JYD5_9PLEO</name>
<keyword evidence="2 5" id="KW-0378">Hydrolase</keyword>
<evidence type="ECO:0000313" key="5">
    <source>
        <dbReference type="EMBL" id="KAF2705353.1"/>
    </source>
</evidence>
<dbReference type="EMBL" id="MU005779">
    <property type="protein sequence ID" value="KAF2705353.1"/>
    <property type="molecule type" value="Genomic_DNA"/>
</dbReference>
<dbReference type="InterPro" id="IPR013595">
    <property type="entry name" value="Pept_S33_TAP-like_C"/>
</dbReference>
<keyword evidence="3" id="KW-0812">Transmembrane</keyword>
<accession>A0A6G1JYD5</accession>
<dbReference type="PANTHER" id="PTHR43248:SF25">
    <property type="entry name" value="AB HYDROLASE-1 DOMAIN-CONTAINING PROTEIN-RELATED"/>
    <property type="match status" value="1"/>
</dbReference>
<gene>
    <name evidence="5" type="ORF">K504DRAFT_415161</name>
</gene>
<dbReference type="Proteomes" id="UP000799428">
    <property type="component" value="Unassembled WGS sequence"/>
</dbReference>
<evidence type="ECO:0000256" key="3">
    <source>
        <dbReference type="SAM" id="Phobius"/>
    </source>
</evidence>
<dbReference type="Pfam" id="PF08386">
    <property type="entry name" value="Abhydrolase_4"/>
    <property type="match status" value="1"/>
</dbReference>
<dbReference type="InterPro" id="IPR029058">
    <property type="entry name" value="AB_hydrolase_fold"/>
</dbReference>
<dbReference type="PANTHER" id="PTHR43248">
    <property type="entry name" value="2-SUCCINYL-6-HYDROXY-2,4-CYCLOHEXADIENE-1-CARBOXYLATE SYNTHASE"/>
    <property type="match status" value="1"/>
</dbReference>
<dbReference type="OrthoDB" id="425534at2759"/>
<protein>
    <submittedName>
        <fullName evidence="5">Alpha/beta-hydrolase</fullName>
    </submittedName>
</protein>
<proteinExistence type="inferred from homology"/>
<evidence type="ECO:0000256" key="2">
    <source>
        <dbReference type="ARBA" id="ARBA00022801"/>
    </source>
</evidence>
<sequence>MKTCNDADNNNPPSSSRRARRDLRWKLLVSVVVVLFIFQLELSFPFLKQRLLPWLDTSNTSTQHEREIDWDSLDALDSFEFQPCYHGFECARLKVPFDYFNGTYLDSSVGLAVIKLPAKVPIDDPRYGGPILINPGGPGGPGVDFALVDGKNLQIIADSAVDPKSNEQPENFLKSEKYFDIISFDPRGVGWTNPLVSCMSDEPSSWSWMLREQTEGILGSSDAAMGRHWSMSHAYGSSCKQAMDSEEGPDIKQYMTTASVARDMLEIVEKHAEYVAKNTAKLAAEKSKTRPRGRGSKPQRFKANTAKLQYWGFSYGTYLGATFASMFPDRVGRMVLDGVVNSEDYNTSLGNGSLHDSEKAMSSFYTFCVAAGPELCPLTTPTSDAKDIEIRVQAIIQSIYHNPVQISSALGPDIFTYSDVKMLLFSSIYQPMDAFPFAARMLAAVEKRGGDIIDQIVQGYRPTHIYSCPINGTEPLPRRTFSQLSTFAILCSDGQDQSSVDMESFEEYLNLLVSISPTSGSIWSLLRLKCASWKIRAVRKFGDDFGGNTSHPIFWISNTADPVTPLRSGKIMSEKFPRSVLLVQDSAGHCSFSNPSPCTLTHTRTYFQHGTLPPPNTLCVPPKSHFSLNSTDSTSPFYDVDIAHGMSHHGDDYWSDFMQMEQGKNLMDAAVHLRRSAAERRHFGVGGSDKVERMRKNWMQGKREG</sequence>
<dbReference type="GO" id="GO:0016787">
    <property type="term" value="F:hydrolase activity"/>
    <property type="evidence" value="ECO:0007669"/>
    <property type="project" value="UniProtKB-KW"/>
</dbReference>
<organism evidence="5 6">
    <name type="scientific">Pleomassaria siparia CBS 279.74</name>
    <dbReference type="NCBI Taxonomy" id="1314801"/>
    <lineage>
        <taxon>Eukaryota</taxon>
        <taxon>Fungi</taxon>
        <taxon>Dikarya</taxon>
        <taxon>Ascomycota</taxon>
        <taxon>Pezizomycotina</taxon>
        <taxon>Dothideomycetes</taxon>
        <taxon>Pleosporomycetidae</taxon>
        <taxon>Pleosporales</taxon>
        <taxon>Pleomassariaceae</taxon>
        <taxon>Pleomassaria</taxon>
    </lineage>
</organism>
<comment type="similarity">
    <text evidence="1">Belongs to the peptidase S33 family.</text>
</comment>
<feature type="transmembrane region" description="Helical" evidence="3">
    <location>
        <begin position="27"/>
        <end position="47"/>
    </location>
</feature>
<dbReference type="AlphaFoldDB" id="A0A6G1JYD5"/>
<keyword evidence="3" id="KW-0472">Membrane</keyword>
<evidence type="ECO:0000259" key="4">
    <source>
        <dbReference type="Pfam" id="PF08386"/>
    </source>
</evidence>
<evidence type="ECO:0000256" key="1">
    <source>
        <dbReference type="ARBA" id="ARBA00010088"/>
    </source>
</evidence>
<evidence type="ECO:0000313" key="6">
    <source>
        <dbReference type="Proteomes" id="UP000799428"/>
    </source>
</evidence>
<dbReference type="SUPFAM" id="SSF53474">
    <property type="entry name" value="alpha/beta-Hydrolases"/>
    <property type="match status" value="1"/>
</dbReference>
<feature type="domain" description="Peptidase S33 tripeptidyl aminopeptidase-like C-terminal" evidence="4">
    <location>
        <begin position="518"/>
        <end position="619"/>
    </location>
</feature>
<keyword evidence="3" id="KW-1133">Transmembrane helix</keyword>
<dbReference type="Gene3D" id="3.40.50.1820">
    <property type="entry name" value="alpha/beta hydrolase"/>
    <property type="match status" value="1"/>
</dbReference>
<dbReference type="InterPro" id="IPR051601">
    <property type="entry name" value="Serine_prot/Carboxylest_S33"/>
</dbReference>
<keyword evidence="6" id="KW-1185">Reference proteome</keyword>